<feature type="domain" description="ABC3 transporter permease C-terminal" evidence="8">
    <location>
        <begin position="289"/>
        <end position="398"/>
    </location>
</feature>
<reference evidence="10 11" key="1">
    <citation type="submission" date="2015-05" db="EMBL/GenBank/DDBJ databases">
        <title>Genome sequencing and analysis of members of genus Stenotrophomonas.</title>
        <authorList>
            <person name="Patil P.P."/>
            <person name="Midha S."/>
            <person name="Patil P.B."/>
        </authorList>
    </citation>
    <scope>NUCLEOTIDE SEQUENCE [LARGE SCALE GENOMIC DNA]</scope>
    <source>
        <strain evidence="10 11">DSM 18929</strain>
    </source>
</reference>
<evidence type="ECO:0000256" key="3">
    <source>
        <dbReference type="ARBA" id="ARBA00022692"/>
    </source>
</evidence>
<dbReference type="GO" id="GO:0005886">
    <property type="term" value="C:plasma membrane"/>
    <property type="evidence" value="ECO:0007669"/>
    <property type="project" value="UniProtKB-SubCell"/>
</dbReference>
<evidence type="ECO:0000256" key="4">
    <source>
        <dbReference type="ARBA" id="ARBA00022989"/>
    </source>
</evidence>
<comment type="similarity">
    <text evidence="6">Belongs to the ABC-4 integral membrane protein family.</text>
</comment>
<evidence type="ECO:0000256" key="1">
    <source>
        <dbReference type="ARBA" id="ARBA00004651"/>
    </source>
</evidence>
<dbReference type="OrthoDB" id="9770036at2"/>
<feature type="transmembrane region" description="Helical" evidence="7">
    <location>
        <begin position="283"/>
        <end position="307"/>
    </location>
</feature>
<organism evidence="10 11">
    <name type="scientific">Stenotrophomonas humi</name>
    <dbReference type="NCBI Taxonomy" id="405444"/>
    <lineage>
        <taxon>Bacteria</taxon>
        <taxon>Pseudomonadati</taxon>
        <taxon>Pseudomonadota</taxon>
        <taxon>Gammaproteobacteria</taxon>
        <taxon>Lysobacterales</taxon>
        <taxon>Lysobacteraceae</taxon>
        <taxon>Stenotrophomonas</taxon>
    </lineage>
</organism>
<dbReference type="Proteomes" id="UP000050864">
    <property type="component" value="Unassembled WGS sequence"/>
</dbReference>
<feature type="domain" description="MacB-like periplasmic core" evidence="9">
    <location>
        <begin position="88"/>
        <end position="241"/>
    </location>
</feature>
<feature type="transmembrane region" description="Helical" evidence="7">
    <location>
        <begin position="369"/>
        <end position="391"/>
    </location>
</feature>
<dbReference type="PATRIC" id="fig|405444.3.peg.2275"/>
<evidence type="ECO:0000259" key="9">
    <source>
        <dbReference type="Pfam" id="PF12704"/>
    </source>
</evidence>
<keyword evidence="4 7" id="KW-1133">Transmembrane helix</keyword>
<dbReference type="InterPro" id="IPR003838">
    <property type="entry name" value="ABC3_permease_C"/>
</dbReference>
<accession>A0A0R0CJB6</accession>
<dbReference type="Pfam" id="PF12704">
    <property type="entry name" value="MacB_PCD"/>
    <property type="match status" value="1"/>
</dbReference>
<keyword evidence="11" id="KW-1185">Reference proteome</keyword>
<evidence type="ECO:0000259" key="8">
    <source>
        <dbReference type="Pfam" id="PF02687"/>
    </source>
</evidence>
<dbReference type="Pfam" id="PF02687">
    <property type="entry name" value="FtsX"/>
    <property type="match status" value="1"/>
</dbReference>
<comment type="subcellular location">
    <subcellularLocation>
        <location evidence="1">Cell membrane</location>
        <topology evidence="1">Multi-pass membrane protein</topology>
    </subcellularLocation>
</comment>
<evidence type="ECO:0000256" key="6">
    <source>
        <dbReference type="ARBA" id="ARBA00038076"/>
    </source>
</evidence>
<gene>
    <name evidence="10" type="ORF">ABB26_00730</name>
</gene>
<name>A0A0R0CJB6_9GAMM</name>
<evidence type="ECO:0008006" key="12">
    <source>
        <dbReference type="Google" id="ProtNLM"/>
    </source>
</evidence>
<keyword evidence="3 7" id="KW-0812">Transmembrane</keyword>
<dbReference type="PANTHER" id="PTHR30572:SF4">
    <property type="entry name" value="ABC TRANSPORTER PERMEASE YTRF"/>
    <property type="match status" value="1"/>
</dbReference>
<sequence>MDIKPILATLSRHRVAATLIILEIALACAVLCNALFLAVSRMDMIGMTSGVDESTIATLSLNDCEGCEPADLNGRWLQQLRSQAGVQAVGVVNAVPFGQRAGTAGISLDPEGKHFGGVPHFYLLDPGAIEVMQLKPVQGRSFNDADFQNVDNFLPANAQVWITQAFAEHLWPGESALGKSFWMSEYQFTVAGVLEHFARPDPGRSENGVAGAQWSVIVPVTTHAQSGTYVLRANASDLPRIIRDAIAAAPKVTPEAILSMDYSKPLTQLRETFFQQDRAMTRLLLGVCLAMLLVTALGIIGLASFWVQQRTKQIGIRRALGATRGQIIGYFQTENFLLTSFGIVLGMLMAYAGNQLLMQYFEIPRLPLYYLPFGAVLLWLLGQAAVIGPALRAAAIPPIAATRSA</sequence>
<keyword evidence="5 7" id="KW-0472">Membrane</keyword>
<protein>
    <recommendedName>
        <fullName evidence="12">ABC3 transporter permease protein domain-containing protein</fullName>
    </recommendedName>
</protein>
<dbReference type="STRING" id="405444.ABB26_00730"/>
<dbReference type="EMBL" id="LDJI01000003">
    <property type="protein sequence ID" value="KRG66202.1"/>
    <property type="molecule type" value="Genomic_DNA"/>
</dbReference>
<dbReference type="InterPro" id="IPR025857">
    <property type="entry name" value="MacB_PCD"/>
</dbReference>
<comment type="caution">
    <text evidence="10">The sequence shown here is derived from an EMBL/GenBank/DDBJ whole genome shotgun (WGS) entry which is preliminary data.</text>
</comment>
<dbReference type="RefSeq" id="WP_057631661.1">
    <property type="nucleotide sequence ID" value="NZ_LDJI01000003.1"/>
</dbReference>
<dbReference type="GO" id="GO:0022857">
    <property type="term" value="F:transmembrane transporter activity"/>
    <property type="evidence" value="ECO:0007669"/>
    <property type="project" value="TreeGrafter"/>
</dbReference>
<proteinExistence type="inferred from homology"/>
<feature type="transmembrane region" description="Helical" evidence="7">
    <location>
        <begin position="336"/>
        <end position="357"/>
    </location>
</feature>
<evidence type="ECO:0000313" key="10">
    <source>
        <dbReference type="EMBL" id="KRG66202.1"/>
    </source>
</evidence>
<evidence type="ECO:0000256" key="5">
    <source>
        <dbReference type="ARBA" id="ARBA00023136"/>
    </source>
</evidence>
<dbReference type="InterPro" id="IPR050250">
    <property type="entry name" value="Macrolide_Exporter_MacB"/>
</dbReference>
<evidence type="ECO:0000256" key="2">
    <source>
        <dbReference type="ARBA" id="ARBA00022475"/>
    </source>
</evidence>
<dbReference type="AlphaFoldDB" id="A0A0R0CJB6"/>
<dbReference type="PANTHER" id="PTHR30572">
    <property type="entry name" value="MEMBRANE COMPONENT OF TRANSPORTER-RELATED"/>
    <property type="match status" value="1"/>
</dbReference>
<keyword evidence="2" id="KW-1003">Cell membrane</keyword>
<evidence type="ECO:0000256" key="7">
    <source>
        <dbReference type="SAM" id="Phobius"/>
    </source>
</evidence>
<feature type="transmembrane region" description="Helical" evidence="7">
    <location>
        <begin position="15"/>
        <end position="39"/>
    </location>
</feature>
<evidence type="ECO:0000313" key="11">
    <source>
        <dbReference type="Proteomes" id="UP000050864"/>
    </source>
</evidence>